<sequence>MQQSADRGLFDEYISNCPYKPFWKRIIPDNLRKRERGAGDTPCMRGGHQMCIDVQAGRIYLLGGGDGTRDIADFWAYDIALNRWILICPDTRMDGGPCPRSCHKITFDPALQQIYVLGRYVDQESRANTNLDSDFYRYDVARGTWFKISGNTAADGGPELIYDHQMCVDPTTHVMYVFGGRIVHPDTNNHTYSGLYAYHIPMNRTDSSEGPLKSRIGHSMLFNPKERQLYIFAGQRHKDYLR</sequence>
<evidence type="ECO:0000256" key="2">
    <source>
        <dbReference type="ARBA" id="ARBA00022737"/>
    </source>
</evidence>
<dbReference type="EMBL" id="JAEFCI010005775">
    <property type="protein sequence ID" value="KAG5460103.1"/>
    <property type="molecule type" value="Genomic_DNA"/>
</dbReference>
<evidence type="ECO:0000313" key="5">
    <source>
        <dbReference type="Proteomes" id="UP000673691"/>
    </source>
</evidence>
<dbReference type="InterPro" id="IPR052456">
    <property type="entry name" value="CTLH_complex_component"/>
</dbReference>
<accession>A0A8H8DIX8</accession>
<evidence type="ECO:0000259" key="3">
    <source>
        <dbReference type="Pfam" id="PF24981"/>
    </source>
</evidence>
<dbReference type="SUPFAM" id="SSF117281">
    <property type="entry name" value="Kelch motif"/>
    <property type="match status" value="1"/>
</dbReference>
<keyword evidence="2" id="KW-0677">Repeat</keyword>
<keyword evidence="1" id="KW-0880">Kelch repeat</keyword>
<dbReference type="InterPro" id="IPR015915">
    <property type="entry name" value="Kelch-typ_b-propeller"/>
</dbReference>
<proteinExistence type="predicted"/>
<protein>
    <recommendedName>
        <fullName evidence="3">Attractin/MKLN-like beta-propeller domain-containing protein</fullName>
    </recommendedName>
</protein>
<comment type="caution">
    <text evidence="4">The sequence shown here is derived from an EMBL/GenBank/DDBJ whole genome shotgun (WGS) entry which is preliminary data.</text>
</comment>
<dbReference type="GO" id="GO:0005737">
    <property type="term" value="C:cytoplasm"/>
    <property type="evidence" value="ECO:0007669"/>
    <property type="project" value="TreeGrafter"/>
</dbReference>
<feature type="domain" description="Attractin/MKLN-like beta-propeller" evidence="3">
    <location>
        <begin position="40"/>
        <end position="239"/>
    </location>
</feature>
<dbReference type="AlphaFoldDB" id="A0A8H8DIX8"/>
<dbReference type="OrthoDB" id="10052615at2759"/>
<evidence type="ECO:0000256" key="1">
    <source>
        <dbReference type="ARBA" id="ARBA00022441"/>
    </source>
</evidence>
<dbReference type="Pfam" id="PF24981">
    <property type="entry name" value="Beta-prop_ATRN-LZTR1"/>
    <property type="match status" value="1"/>
</dbReference>
<keyword evidence="5" id="KW-1185">Reference proteome</keyword>
<dbReference type="PANTHER" id="PTHR15526:SF5">
    <property type="entry name" value="MUSKELIN"/>
    <property type="match status" value="1"/>
</dbReference>
<dbReference type="Proteomes" id="UP000673691">
    <property type="component" value="Unassembled WGS sequence"/>
</dbReference>
<evidence type="ECO:0000313" key="4">
    <source>
        <dbReference type="EMBL" id="KAG5460103.1"/>
    </source>
</evidence>
<dbReference type="PANTHER" id="PTHR15526">
    <property type="entry name" value="MUSKELIN"/>
    <property type="match status" value="1"/>
</dbReference>
<gene>
    <name evidence="4" type="ORF">BJ554DRAFT_7892</name>
</gene>
<name>A0A8H8DIX8_9FUNG</name>
<dbReference type="Gene3D" id="2.120.10.80">
    <property type="entry name" value="Kelch-type beta propeller"/>
    <property type="match status" value="1"/>
</dbReference>
<organism evidence="4 5">
    <name type="scientific">Olpidium bornovanus</name>
    <dbReference type="NCBI Taxonomy" id="278681"/>
    <lineage>
        <taxon>Eukaryota</taxon>
        <taxon>Fungi</taxon>
        <taxon>Fungi incertae sedis</taxon>
        <taxon>Olpidiomycota</taxon>
        <taxon>Olpidiomycotina</taxon>
        <taxon>Olpidiomycetes</taxon>
        <taxon>Olpidiales</taxon>
        <taxon>Olpidiaceae</taxon>
        <taxon>Olpidium</taxon>
    </lineage>
</organism>
<dbReference type="InterPro" id="IPR056737">
    <property type="entry name" value="Beta-prop_ATRN-MKLN-like"/>
</dbReference>
<reference evidence="4 5" key="1">
    <citation type="journal article" name="Sci. Rep.">
        <title>Genome-scale phylogenetic analyses confirm Olpidium as the closest living zoosporic fungus to the non-flagellated, terrestrial fungi.</title>
        <authorList>
            <person name="Chang Y."/>
            <person name="Rochon D."/>
            <person name="Sekimoto S."/>
            <person name="Wang Y."/>
            <person name="Chovatia M."/>
            <person name="Sandor L."/>
            <person name="Salamov A."/>
            <person name="Grigoriev I.V."/>
            <person name="Stajich J.E."/>
            <person name="Spatafora J.W."/>
        </authorList>
    </citation>
    <scope>NUCLEOTIDE SEQUENCE [LARGE SCALE GENOMIC DNA]</scope>
    <source>
        <strain evidence="4">S191</strain>
    </source>
</reference>